<dbReference type="Gene3D" id="2.60.40.10">
    <property type="entry name" value="Immunoglobulins"/>
    <property type="match status" value="1"/>
</dbReference>
<dbReference type="GO" id="GO:0005975">
    <property type="term" value="P:carbohydrate metabolic process"/>
    <property type="evidence" value="ECO:0007669"/>
    <property type="project" value="UniProtKB-ARBA"/>
</dbReference>
<organism evidence="4 5">
    <name type="scientific">Bifidobacterium anseris</name>
    <dbReference type="NCBI Taxonomy" id="2020963"/>
    <lineage>
        <taxon>Bacteria</taxon>
        <taxon>Bacillati</taxon>
        <taxon>Actinomycetota</taxon>
        <taxon>Actinomycetes</taxon>
        <taxon>Bifidobacteriales</taxon>
        <taxon>Bifidobacteriaceae</taxon>
        <taxon>Bifidobacterium</taxon>
    </lineage>
</organism>
<gene>
    <name evidence="4" type="ORF">CGZ88_0744</name>
</gene>
<feature type="domain" description="SpaA-like prealbumin fold" evidence="3">
    <location>
        <begin position="420"/>
        <end position="526"/>
    </location>
</feature>
<dbReference type="InterPro" id="IPR026466">
    <property type="entry name" value="Fim_isopep_form_D2_dom"/>
</dbReference>
<dbReference type="InterPro" id="IPR041033">
    <property type="entry name" value="SpaA_PFL_dom_1"/>
</dbReference>
<sequence length="632" mass="66345">MHKRTGLAAIALLSITATFATGLIANADETPANNDITITAPAGGTNLIAPTVDGRTFKAIRIADYKDVAVKDGKITGFDLTLADGVTDAALTTAILAAYPSGVESVFTVKGGTITLQGAYENMTLIQFIGQYFYGNGSDVYGNTNADSEAVRKLADSLMGSLSSNPAITATGSDGKVVIDVPDGQEGLYLIVETTPNTDAGRGKGQTISRAMLTGTGATVGGTIYTQVSTKHGDTDVTYTLGALNLKAEKVTLDKEVEHPDQLIQIGTSRQFTITTNVPNYQTDYPTWTPTTFQFTDNPSDNIDPFNTDGTVRNLKLQSSNDGGTTWTDMDASKYTQAKNTTTEDSNDFIVALTQAAIIAHQGERIKLTYDGVITSLKMDTANDDAHTTLNTVDLDFSNNPNVADDKATLTDDVNLYDVKLDIEKTDMETRKLLGAKFVVTVNGTKIKFIKSANGDQYTVVKAGSAQDASSVDSISVGYDDNGTVKPVTINGLAADNSGATVYTFTETQAPEGYILGANPITFTVTLTPKDANSDGTVDGVDAAVNAGTFGNFVVNGTSNTNAPVSGHEFNVGQVTVKNTKNISDLPQTGGTISKVIGAALATGAFATLLIVGVKLRRKQTSDENGSTSSMA</sequence>
<keyword evidence="2" id="KW-0732">Signal</keyword>
<dbReference type="Proteomes" id="UP000234935">
    <property type="component" value="Unassembled WGS sequence"/>
</dbReference>
<dbReference type="AlphaFoldDB" id="A0A2N5J2Y9"/>
<evidence type="ECO:0000313" key="5">
    <source>
        <dbReference type="Proteomes" id="UP000234935"/>
    </source>
</evidence>
<keyword evidence="5" id="KW-1185">Reference proteome</keyword>
<dbReference type="NCBIfam" id="TIGR04226">
    <property type="entry name" value="RrgB_K2N_iso_D2"/>
    <property type="match status" value="1"/>
</dbReference>
<keyword evidence="1" id="KW-0472">Membrane</keyword>
<keyword evidence="1" id="KW-1133">Transmembrane helix</keyword>
<feature type="transmembrane region" description="Helical" evidence="1">
    <location>
        <begin position="596"/>
        <end position="614"/>
    </location>
</feature>
<dbReference type="Pfam" id="PF17802">
    <property type="entry name" value="SpaA"/>
    <property type="match status" value="1"/>
</dbReference>
<protein>
    <submittedName>
        <fullName evidence="4">Fimbrial subunit FimA</fullName>
    </submittedName>
</protein>
<evidence type="ECO:0000259" key="3">
    <source>
        <dbReference type="Pfam" id="PF17802"/>
    </source>
</evidence>
<proteinExistence type="predicted"/>
<keyword evidence="1" id="KW-0812">Transmembrane</keyword>
<accession>A0A2N5J2Y9</accession>
<name>A0A2N5J2Y9_9BIFI</name>
<evidence type="ECO:0000313" key="4">
    <source>
        <dbReference type="EMBL" id="PLS28582.1"/>
    </source>
</evidence>
<dbReference type="InterPro" id="IPR013783">
    <property type="entry name" value="Ig-like_fold"/>
</dbReference>
<feature type="signal peptide" evidence="2">
    <location>
        <begin position="1"/>
        <end position="20"/>
    </location>
</feature>
<comment type="caution">
    <text evidence="4">The sequence shown here is derived from an EMBL/GenBank/DDBJ whole genome shotgun (WGS) entry which is preliminary data.</text>
</comment>
<evidence type="ECO:0000256" key="1">
    <source>
        <dbReference type="SAM" id="Phobius"/>
    </source>
</evidence>
<dbReference type="EMBL" id="NMYC01000001">
    <property type="protein sequence ID" value="PLS28582.1"/>
    <property type="molecule type" value="Genomic_DNA"/>
</dbReference>
<evidence type="ECO:0000256" key="2">
    <source>
        <dbReference type="SAM" id="SignalP"/>
    </source>
</evidence>
<feature type="chain" id="PRO_5039486162" evidence="2">
    <location>
        <begin position="21"/>
        <end position="632"/>
    </location>
</feature>
<reference evidence="4 5" key="1">
    <citation type="submission" date="2017-07" db="EMBL/GenBank/DDBJ databases">
        <title>Bifidobacterium novel species.</title>
        <authorList>
            <person name="Lugli G.A."/>
            <person name="Milani C."/>
            <person name="Duranti S."/>
            <person name="Mangifesta M."/>
        </authorList>
    </citation>
    <scope>NUCLEOTIDE SEQUENCE [LARGE SCALE GENOMIC DNA]</scope>
    <source>
        <strain evidence="5">Goo31D</strain>
    </source>
</reference>